<dbReference type="PANTHER" id="PTHR43221">
    <property type="entry name" value="PROTEASE HTPX"/>
    <property type="match status" value="1"/>
</dbReference>
<accession>A0A483CQN2</accession>
<feature type="transmembrane region" description="Helical" evidence="11">
    <location>
        <begin position="183"/>
        <end position="203"/>
    </location>
</feature>
<gene>
    <name evidence="11" type="primary">htpX</name>
    <name evidence="13" type="ORF">CUJ86_11520</name>
</gene>
<evidence type="ECO:0000256" key="11">
    <source>
        <dbReference type="HAMAP-Rule" id="MF_00188"/>
    </source>
</evidence>
<evidence type="ECO:0000313" key="14">
    <source>
        <dbReference type="Proteomes" id="UP000292580"/>
    </source>
</evidence>
<reference evidence="13 14" key="1">
    <citation type="submission" date="2017-11" db="EMBL/GenBank/DDBJ databases">
        <title>Isolation and Characterization of Methanofollis Species from Methane Seep Offshore SW Taiwan.</title>
        <authorList>
            <person name="Teng N.-H."/>
            <person name="Lai M.-C."/>
            <person name="Chen S.-C."/>
        </authorList>
    </citation>
    <scope>NUCLEOTIDE SEQUENCE [LARGE SCALE GENOMIC DNA]</scope>
    <source>
        <strain evidence="13 14">FWC-SCC2</strain>
    </source>
</reference>
<dbReference type="HAMAP" id="MF_00188">
    <property type="entry name" value="Pept_M48_protease_HtpX"/>
    <property type="match status" value="1"/>
</dbReference>
<evidence type="ECO:0000259" key="12">
    <source>
        <dbReference type="Pfam" id="PF01435"/>
    </source>
</evidence>
<evidence type="ECO:0000256" key="7">
    <source>
        <dbReference type="ARBA" id="ARBA00022833"/>
    </source>
</evidence>
<dbReference type="GO" id="GO:0006508">
    <property type="term" value="P:proteolysis"/>
    <property type="evidence" value="ECO:0007669"/>
    <property type="project" value="UniProtKB-KW"/>
</dbReference>
<dbReference type="GO" id="GO:0008270">
    <property type="term" value="F:zinc ion binding"/>
    <property type="evidence" value="ECO:0007669"/>
    <property type="project" value="UniProtKB-UniRule"/>
</dbReference>
<evidence type="ECO:0000256" key="8">
    <source>
        <dbReference type="ARBA" id="ARBA00022989"/>
    </source>
</evidence>
<evidence type="ECO:0000313" key="13">
    <source>
        <dbReference type="EMBL" id="TAJ43264.1"/>
    </source>
</evidence>
<dbReference type="Proteomes" id="UP000292580">
    <property type="component" value="Unassembled WGS sequence"/>
</dbReference>
<evidence type="ECO:0000256" key="3">
    <source>
        <dbReference type="ARBA" id="ARBA00022670"/>
    </source>
</evidence>
<evidence type="ECO:0000256" key="9">
    <source>
        <dbReference type="ARBA" id="ARBA00023049"/>
    </source>
</evidence>
<dbReference type="EMBL" id="PGCL01000009">
    <property type="protein sequence ID" value="TAJ43264.1"/>
    <property type="molecule type" value="Genomic_DNA"/>
</dbReference>
<keyword evidence="4 11" id="KW-0812">Transmembrane</keyword>
<feature type="transmembrane region" description="Helical" evidence="11">
    <location>
        <begin position="40"/>
        <end position="56"/>
    </location>
</feature>
<dbReference type="CDD" id="cd07327">
    <property type="entry name" value="M48B_HtpX_like"/>
    <property type="match status" value="1"/>
</dbReference>
<dbReference type="AlphaFoldDB" id="A0A483CQN2"/>
<evidence type="ECO:0000256" key="5">
    <source>
        <dbReference type="ARBA" id="ARBA00022723"/>
    </source>
</evidence>
<dbReference type="Gene3D" id="3.30.2010.10">
    <property type="entry name" value="Metalloproteases ('zincins'), catalytic domain"/>
    <property type="match status" value="1"/>
</dbReference>
<keyword evidence="6 11" id="KW-0378">Hydrolase</keyword>
<evidence type="ECO:0000256" key="6">
    <source>
        <dbReference type="ARBA" id="ARBA00022801"/>
    </source>
</evidence>
<comment type="cofactor">
    <cofactor evidence="11">
        <name>Zn(2+)</name>
        <dbReference type="ChEBI" id="CHEBI:29105"/>
    </cofactor>
    <text evidence="11">Binds 1 zinc ion per subunit.</text>
</comment>
<dbReference type="GO" id="GO:0004222">
    <property type="term" value="F:metalloendopeptidase activity"/>
    <property type="evidence" value="ECO:0007669"/>
    <property type="project" value="UniProtKB-UniRule"/>
</dbReference>
<evidence type="ECO:0000256" key="4">
    <source>
        <dbReference type="ARBA" id="ARBA00022692"/>
    </source>
</evidence>
<keyword evidence="10 11" id="KW-0472">Membrane</keyword>
<evidence type="ECO:0000256" key="10">
    <source>
        <dbReference type="ARBA" id="ARBA00023136"/>
    </source>
</evidence>
<comment type="caution">
    <text evidence="13">The sequence shown here is derived from an EMBL/GenBank/DDBJ whole genome shotgun (WGS) entry which is preliminary data.</text>
</comment>
<feature type="active site" evidence="11">
    <location>
        <position position="140"/>
    </location>
</feature>
<organism evidence="13 14">
    <name type="scientific">Methanofollis fontis</name>
    <dbReference type="NCBI Taxonomy" id="2052832"/>
    <lineage>
        <taxon>Archaea</taxon>
        <taxon>Methanobacteriati</taxon>
        <taxon>Methanobacteriota</taxon>
        <taxon>Stenosarchaea group</taxon>
        <taxon>Methanomicrobia</taxon>
        <taxon>Methanomicrobiales</taxon>
        <taxon>Methanomicrobiaceae</taxon>
        <taxon>Methanofollis</taxon>
    </lineage>
</organism>
<dbReference type="Pfam" id="PF01435">
    <property type="entry name" value="Peptidase_M48"/>
    <property type="match status" value="1"/>
</dbReference>
<protein>
    <recommendedName>
        <fullName evidence="11">Protease HtpX homolog</fullName>
        <ecNumber evidence="11">3.4.24.-</ecNumber>
    </recommendedName>
</protein>
<comment type="subcellular location">
    <subcellularLocation>
        <location evidence="11">Cell membrane</location>
        <topology evidence="11">Multi-pass membrane protein</topology>
    </subcellularLocation>
</comment>
<feature type="domain" description="Peptidase M48" evidence="12">
    <location>
        <begin position="73"/>
        <end position="287"/>
    </location>
</feature>
<feature type="binding site" evidence="11">
    <location>
        <position position="139"/>
    </location>
    <ligand>
        <name>Zn(2+)</name>
        <dbReference type="ChEBI" id="CHEBI:29105"/>
        <note>catalytic</note>
    </ligand>
</feature>
<feature type="transmembrane region" description="Helical" evidence="11">
    <location>
        <begin position="12"/>
        <end position="34"/>
    </location>
</feature>
<feature type="binding site" evidence="11">
    <location>
        <position position="211"/>
    </location>
    <ligand>
        <name>Zn(2+)</name>
        <dbReference type="ChEBI" id="CHEBI:29105"/>
        <note>catalytic</note>
    </ligand>
</feature>
<dbReference type="NCBIfam" id="NF002669">
    <property type="entry name" value="PRK02391.1"/>
    <property type="match status" value="1"/>
</dbReference>
<keyword evidence="3 11" id="KW-0645">Protease</keyword>
<keyword evidence="5 11" id="KW-0479">Metal-binding</keyword>
<keyword evidence="2 11" id="KW-1003">Cell membrane</keyword>
<keyword evidence="14" id="KW-1185">Reference proteome</keyword>
<feature type="binding site" evidence="11">
    <location>
        <position position="143"/>
    </location>
    <ligand>
        <name>Zn(2+)</name>
        <dbReference type="ChEBI" id="CHEBI:29105"/>
        <note>catalytic</note>
    </ligand>
</feature>
<evidence type="ECO:0000256" key="2">
    <source>
        <dbReference type="ARBA" id="ARBA00022475"/>
    </source>
</evidence>
<keyword evidence="8 11" id="KW-1133">Transmembrane helix</keyword>
<comment type="similarity">
    <text evidence="1 11">Belongs to the peptidase M48B family.</text>
</comment>
<evidence type="ECO:0000256" key="1">
    <source>
        <dbReference type="ARBA" id="ARBA00009779"/>
    </source>
</evidence>
<keyword evidence="7 11" id="KW-0862">Zinc</keyword>
<dbReference type="InterPro" id="IPR022919">
    <property type="entry name" value="Pept_M48_protease_HtpX"/>
</dbReference>
<dbReference type="GO" id="GO:0005886">
    <property type="term" value="C:plasma membrane"/>
    <property type="evidence" value="ECO:0007669"/>
    <property type="project" value="UniProtKB-SubCell"/>
</dbReference>
<dbReference type="PANTHER" id="PTHR43221:SF2">
    <property type="entry name" value="PROTEASE HTPX HOMOLOG"/>
    <property type="match status" value="1"/>
</dbReference>
<dbReference type="EC" id="3.4.24.-" evidence="11"/>
<dbReference type="RefSeq" id="WP_130647724.1">
    <property type="nucleotide sequence ID" value="NZ_PGCL01000009.1"/>
</dbReference>
<name>A0A483CQN2_9EURY</name>
<dbReference type="OrthoDB" id="28389at2157"/>
<proteinExistence type="inferred from homology"/>
<dbReference type="InterPro" id="IPR050083">
    <property type="entry name" value="HtpX_protease"/>
</dbReference>
<keyword evidence="9 11" id="KW-0482">Metalloprotease</keyword>
<feature type="transmembrane region" description="Helical" evidence="11">
    <location>
        <begin position="149"/>
        <end position="171"/>
    </location>
</feature>
<dbReference type="InterPro" id="IPR001915">
    <property type="entry name" value="Peptidase_M48"/>
</dbReference>
<sequence>MARWHHDRGLQWRMGVTLILLMFVYLVFITVLAYIGVETLFLLAIVAVMLFFQYYFSDRMVLWSMGARVVTEEEEPRLYQVITRLCAVAGMTRPRIAIVNTTVPNAFATGRNPRNAVVAVTTGLVNRLEPEELEAVIAHELSHVKNRDVMVITLASFLSTAAFFIFRNWFFFGASPRSDRNSYLWWILPLVALAVWITSYLLIQALSRYREFSADRGSAVITGHPSHLASALMKISGQMERLPTEDLRKVEGMNAFFIIPAVSGSTIFHLFATHPPVEQRIAALEQIEREMGG</sequence>